<evidence type="ECO:0000259" key="1">
    <source>
        <dbReference type="Pfam" id="PF18075"/>
    </source>
</evidence>
<dbReference type="GO" id="GO:0016020">
    <property type="term" value="C:membrane"/>
    <property type="evidence" value="ECO:0007669"/>
    <property type="project" value="InterPro"/>
</dbReference>
<dbReference type="PANTHER" id="PTHR47755">
    <property type="entry name" value="CELL DIVISION PROTEIN FTSX"/>
    <property type="match status" value="1"/>
</dbReference>
<dbReference type="InterPro" id="IPR004513">
    <property type="entry name" value="FtsX"/>
</dbReference>
<feature type="domain" description="FtsX extracellular" evidence="1">
    <location>
        <begin position="5"/>
        <end position="96"/>
    </location>
</feature>
<comment type="caution">
    <text evidence="2">The sequence shown here is derived from an EMBL/GenBank/DDBJ whole genome shotgun (WGS) entry which is preliminary data.</text>
</comment>
<dbReference type="EMBL" id="WNUR01001671">
    <property type="protein sequence ID" value="MDZ7543818.1"/>
    <property type="molecule type" value="Genomic_DNA"/>
</dbReference>
<dbReference type="PANTHER" id="PTHR47755:SF1">
    <property type="entry name" value="CELL DIVISION PROTEIN FTSX"/>
    <property type="match status" value="1"/>
</dbReference>
<protein>
    <submittedName>
        <fullName evidence="2">Cell division protein FtsX</fullName>
    </submittedName>
</protein>
<evidence type="ECO:0000313" key="2">
    <source>
        <dbReference type="EMBL" id="MDZ7543818.1"/>
    </source>
</evidence>
<name>A0AAW9KKX4_CLOPF</name>
<dbReference type="Pfam" id="PF18075">
    <property type="entry name" value="FtsX_ECD"/>
    <property type="match status" value="1"/>
</dbReference>
<keyword evidence="2" id="KW-0131">Cell cycle</keyword>
<dbReference type="Gene3D" id="3.30.70.3040">
    <property type="match status" value="1"/>
</dbReference>
<evidence type="ECO:0000313" key="3">
    <source>
        <dbReference type="Proteomes" id="UP001288944"/>
    </source>
</evidence>
<feature type="non-terminal residue" evidence="2">
    <location>
        <position position="114"/>
    </location>
</feature>
<reference evidence="2" key="1">
    <citation type="submission" date="2019-11" db="EMBL/GenBank/DDBJ databases">
        <title>Characterization of Clostridium perfringens isolates from swine manure treated agricultural soils.</title>
        <authorList>
            <person name="Wushke S.T."/>
        </authorList>
    </citation>
    <scope>NUCLEOTIDE SEQUENCE</scope>
    <source>
        <strain evidence="2">X62</strain>
    </source>
</reference>
<sequence length="114" mass="12688">MDGQVQIQVYLHQDVTQEQIDLLKTDIGSMAEVSKVEFLSKADGMKQMEKSLGEDSEDFLSGYTDETNPLPDSFIVEVHKPDTIPMVAKKIESINETNSAKPIWQVKYGGGPVE</sequence>
<dbReference type="InterPro" id="IPR040690">
    <property type="entry name" value="FtsX_ECD"/>
</dbReference>
<proteinExistence type="predicted"/>
<dbReference type="GO" id="GO:0051301">
    <property type="term" value="P:cell division"/>
    <property type="evidence" value="ECO:0007669"/>
    <property type="project" value="UniProtKB-KW"/>
</dbReference>
<dbReference type="Proteomes" id="UP001288944">
    <property type="component" value="Unassembled WGS sequence"/>
</dbReference>
<organism evidence="2 3">
    <name type="scientific">Clostridium perfringens</name>
    <dbReference type="NCBI Taxonomy" id="1502"/>
    <lineage>
        <taxon>Bacteria</taxon>
        <taxon>Bacillati</taxon>
        <taxon>Bacillota</taxon>
        <taxon>Clostridia</taxon>
        <taxon>Eubacteriales</taxon>
        <taxon>Clostridiaceae</taxon>
        <taxon>Clostridium</taxon>
    </lineage>
</organism>
<keyword evidence="2" id="KW-0132">Cell division</keyword>
<dbReference type="AlphaFoldDB" id="A0AAW9KKX4"/>
<accession>A0AAW9KKX4</accession>
<gene>
    <name evidence="2" type="ORF">GNF83_22170</name>
</gene>